<evidence type="ECO:0000256" key="3">
    <source>
        <dbReference type="ARBA" id="ARBA00024253"/>
    </source>
</evidence>
<keyword evidence="6" id="KW-1185">Reference proteome</keyword>
<dbReference type="EMBL" id="LR778114">
    <property type="protein sequence ID" value="CAB1129068.1"/>
    <property type="molecule type" value="Genomic_DNA"/>
</dbReference>
<sequence length="225" mass="23552">MPPGLEAALLGRLAGGLDLVALVSGRALPSLVGLFPGLEAARQRGASVYLVGNHGAEWLGPESGLRVHPAAIAARPLLAGVRDRLAGMLDHWPGTRLEDKGLTLTVHYRGAAPGTGPALQPLLEELVSGTNGRLYVVPARMAWEIRVRGAPTKGLALRTLLDRRYGPDWADSVAVVLFGDDLTDESAFLALPGALTCRVGPVPLNGAQTCLPDPAALRRLLMSGC</sequence>
<evidence type="ECO:0000313" key="6">
    <source>
        <dbReference type="Proteomes" id="UP000503399"/>
    </source>
</evidence>
<dbReference type="GO" id="GO:0004805">
    <property type="term" value="F:trehalose-phosphatase activity"/>
    <property type="evidence" value="ECO:0007669"/>
    <property type="project" value="InterPro"/>
</dbReference>
<protein>
    <recommendedName>
        <fullName evidence="3">Trehalose-phosphate phosphatase</fullName>
    </recommendedName>
    <alternativeName>
        <fullName evidence="4">Trehalose-6-phosphate phosphatase</fullName>
    </alternativeName>
</protein>
<dbReference type="InterPro" id="IPR044651">
    <property type="entry name" value="OTSB-like"/>
</dbReference>
<evidence type="ECO:0000313" key="5">
    <source>
        <dbReference type="EMBL" id="CAB1129068.1"/>
    </source>
</evidence>
<organism evidence="5 6">
    <name type="scientific">Candidatus Hydrogenisulfobacillus filiaventi</name>
    <dbReference type="NCBI Taxonomy" id="2707344"/>
    <lineage>
        <taxon>Bacteria</taxon>
        <taxon>Bacillati</taxon>
        <taxon>Bacillota</taxon>
        <taxon>Clostridia</taxon>
        <taxon>Eubacteriales</taxon>
        <taxon>Clostridiales Family XVII. Incertae Sedis</taxon>
        <taxon>Candidatus Hydrogenisulfobacillus</taxon>
    </lineage>
</organism>
<name>A0A6F8ZHJ1_9FIRM</name>
<evidence type="ECO:0000256" key="1">
    <source>
        <dbReference type="ARBA" id="ARBA00022801"/>
    </source>
</evidence>
<dbReference type="InterPro" id="IPR003337">
    <property type="entry name" value="Trehalose_PPase"/>
</dbReference>
<dbReference type="Proteomes" id="UP000503399">
    <property type="component" value="Chromosome"/>
</dbReference>
<dbReference type="InterPro" id="IPR036412">
    <property type="entry name" value="HAD-like_sf"/>
</dbReference>
<evidence type="ECO:0000256" key="4">
    <source>
        <dbReference type="ARBA" id="ARBA00031957"/>
    </source>
</evidence>
<evidence type="ECO:0000256" key="2">
    <source>
        <dbReference type="ARBA" id="ARBA00024179"/>
    </source>
</evidence>
<accession>A0A6F8ZHJ1</accession>
<dbReference type="AlphaFoldDB" id="A0A6F8ZHJ1"/>
<dbReference type="KEGG" id="hfv:R50_1567"/>
<dbReference type="InterPro" id="IPR023214">
    <property type="entry name" value="HAD_sf"/>
</dbReference>
<dbReference type="Gene3D" id="3.30.70.1020">
    <property type="entry name" value="Trehalose-6-phosphate phosphatase related protein, domain 2"/>
    <property type="match status" value="1"/>
</dbReference>
<dbReference type="GO" id="GO:0005992">
    <property type="term" value="P:trehalose biosynthetic process"/>
    <property type="evidence" value="ECO:0007669"/>
    <property type="project" value="InterPro"/>
</dbReference>
<dbReference type="SUPFAM" id="SSF56784">
    <property type="entry name" value="HAD-like"/>
    <property type="match status" value="1"/>
</dbReference>
<comment type="function">
    <text evidence="2">Removes the phosphate from trehalose 6-phosphate to produce free trehalose.</text>
</comment>
<dbReference type="Gene3D" id="3.40.50.1000">
    <property type="entry name" value="HAD superfamily/HAD-like"/>
    <property type="match status" value="1"/>
</dbReference>
<proteinExistence type="predicted"/>
<dbReference type="PANTHER" id="PTHR43768">
    <property type="entry name" value="TREHALOSE 6-PHOSPHATE PHOSPHATASE"/>
    <property type="match status" value="1"/>
</dbReference>
<dbReference type="Pfam" id="PF02358">
    <property type="entry name" value="Trehalose_PPase"/>
    <property type="match status" value="1"/>
</dbReference>
<gene>
    <name evidence="5" type="ORF">R50_1567</name>
</gene>
<keyword evidence="1 5" id="KW-0378">Hydrolase</keyword>
<reference evidence="5 6" key="1">
    <citation type="submission" date="2020-02" db="EMBL/GenBank/DDBJ databases">
        <authorList>
            <person name="Hogendoorn C."/>
        </authorList>
    </citation>
    <scope>NUCLEOTIDE SEQUENCE [LARGE SCALE GENOMIC DNA]</scope>
    <source>
        <strain evidence="5">R501</strain>
    </source>
</reference>
<dbReference type="PANTHER" id="PTHR43768:SF3">
    <property type="entry name" value="TREHALOSE 6-PHOSPHATE PHOSPHATASE"/>
    <property type="match status" value="1"/>
</dbReference>